<dbReference type="SUPFAM" id="SSF54001">
    <property type="entry name" value="Cysteine proteinases"/>
    <property type="match status" value="1"/>
</dbReference>
<gene>
    <name evidence="2" type="primary">tgpA</name>
    <name evidence="2" type="ORF">PDESU_01270</name>
</gene>
<dbReference type="RefSeq" id="WP_222847075.1">
    <property type="nucleotide sequence ID" value="NZ_CAAHFG010000001.1"/>
</dbReference>
<evidence type="ECO:0000313" key="3">
    <source>
        <dbReference type="Proteomes" id="UP000366872"/>
    </source>
</evidence>
<sequence>MIYHLRHLTSFRYTQPVTFVYNTLHLKPRELPWQTIKSFRLEIEPEPVVLSERIDYFGNSATFFMIQTPHDAMKVLTQSVIEVLPRMPAAQTSIAWDTAQRTMRADTTPNGLDAYQYSFASLYAKPLEKARAYALPSCRPGMSIHAVATELMTRINTDFTFDPKATTVATPVEDVLQNRRGVCQDFAHLMVSCLRSIGLSARYMSGYIQTVPPPGQPRLAGADASHAWVAVYCPQAGWLELDPTNNQAADEQYITLGCGRDFQDVSPAKGVLLGGGKHTVHAQVDMIPETELRPVQSQQQQQQ</sequence>
<dbReference type="InterPro" id="IPR002931">
    <property type="entry name" value="Transglutaminase-like"/>
</dbReference>
<dbReference type="EMBL" id="CAAHFG010000001">
    <property type="protein sequence ID" value="VGO12716.1"/>
    <property type="molecule type" value="Genomic_DNA"/>
</dbReference>
<organism evidence="2 3">
    <name type="scientific">Pontiella desulfatans</name>
    <dbReference type="NCBI Taxonomy" id="2750659"/>
    <lineage>
        <taxon>Bacteria</taxon>
        <taxon>Pseudomonadati</taxon>
        <taxon>Kiritimatiellota</taxon>
        <taxon>Kiritimatiellia</taxon>
        <taxon>Kiritimatiellales</taxon>
        <taxon>Pontiellaceae</taxon>
        <taxon>Pontiella</taxon>
    </lineage>
</organism>
<dbReference type="Pfam" id="PF08379">
    <property type="entry name" value="Bact_transglu_N"/>
    <property type="match status" value="1"/>
</dbReference>
<dbReference type="Gene3D" id="3.10.620.30">
    <property type="match status" value="1"/>
</dbReference>
<proteinExistence type="predicted"/>
<feature type="domain" description="Transglutaminase-like" evidence="1">
    <location>
        <begin position="175"/>
        <end position="245"/>
    </location>
</feature>
<dbReference type="GO" id="GO:0016740">
    <property type="term" value="F:transferase activity"/>
    <property type="evidence" value="ECO:0007669"/>
    <property type="project" value="UniProtKB-KW"/>
</dbReference>
<dbReference type="InterPro" id="IPR038765">
    <property type="entry name" value="Papain-like_cys_pep_sf"/>
</dbReference>
<reference evidence="2 3" key="1">
    <citation type="submission" date="2019-04" db="EMBL/GenBank/DDBJ databases">
        <authorList>
            <person name="Van Vliet M D."/>
        </authorList>
    </citation>
    <scope>NUCLEOTIDE SEQUENCE [LARGE SCALE GENOMIC DNA]</scope>
    <source>
        <strain evidence="2 3">F1</strain>
    </source>
</reference>
<dbReference type="Pfam" id="PF01841">
    <property type="entry name" value="Transglut_core"/>
    <property type="match status" value="1"/>
</dbReference>
<keyword evidence="3" id="KW-1185">Reference proteome</keyword>
<keyword evidence="2" id="KW-0808">Transferase</keyword>
<accession>A0A6C2TZX2</accession>
<dbReference type="SMART" id="SM00460">
    <property type="entry name" value="TGc"/>
    <property type="match status" value="1"/>
</dbReference>
<protein>
    <submittedName>
        <fullName evidence="2">Protein-glutamine gamma-glutamyltransferase</fullName>
    </submittedName>
</protein>
<dbReference type="PANTHER" id="PTHR33490:SF7">
    <property type="entry name" value="BLR2979 PROTEIN"/>
    <property type="match status" value="1"/>
</dbReference>
<evidence type="ECO:0000313" key="2">
    <source>
        <dbReference type="EMBL" id="VGO12716.1"/>
    </source>
</evidence>
<dbReference type="InterPro" id="IPR013589">
    <property type="entry name" value="Bac_transglu_N"/>
</dbReference>
<name>A0A6C2TZX2_PONDE</name>
<evidence type="ECO:0000259" key="1">
    <source>
        <dbReference type="SMART" id="SM00460"/>
    </source>
</evidence>
<dbReference type="Proteomes" id="UP000366872">
    <property type="component" value="Unassembled WGS sequence"/>
</dbReference>
<dbReference type="PANTHER" id="PTHR33490">
    <property type="entry name" value="BLR5614 PROTEIN-RELATED"/>
    <property type="match status" value="1"/>
</dbReference>
<dbReference type="AlphaFoldDB" id="A0A6C2TZX2"/>